<protein>
    <submittedName>
        <fullName evidence="2">Extensin family protein</fullName>
    </submittedName>
</protein>
<proteinExistence type="predicted"/>
<evidence type="ECO:0000313" key="2">
    <source>
        <dbReference type="EMBL" id="RVV96973.1"/>
    </source>
</evidence>
<dbReference type="InterPro" id="IPR009683">
    <property type="entry name" value="Extensin-like_C"/>
</dbReference>
<comment type="caution">
    <text evidence="2">The sequence shown here is derived from an EMBL/GenBank/DDBJ whole genome shotgun (WGS) entry which is preliminary data.</text>
</comment>
<evidence type="ECO:0000259" key="1">
    <source>
        <dbReference type="Pfam" id="PF06904"/>
    </source>
</evidence>
<dbReference type="EMBL" id="RQXX01000007">
    <property type="protein sequence ID" value="RVV96973.1"/>
    <property type="molecule type" value="Genomic_DNA"/>
</dbReference>
<name>A0A438AE35_9RHOB</name>
<evidence type="ECO:0000313" key="3">
    <source>
        <dbReference type="Proteomes" id="UP000285908"/>
    </source>
</evidence>
<dbReference type="AlphaFoldDB" id="A0A438AE35"/>
<dbReference type="OrthoDB" id="9809788at2"/>
<accession>A0A438AE35</accession>
<feature type="domain" description="Extensin-like C-terminal" evidence="1">
    <location>
        <begin position="19"/>
        <end position="179"/>
    </location>
</feature>
<gene>
    <name evidence="2" type="ORF">EKE94_16580</name>
</gene>
<keyword evidence="3" id="KW-1185">Reference proteome</keyword>
<dbReference type="Pfam" id="PF06904">
    <property type="entry name" value="Extensin-like_C"/>
    <property type="match status" value="1"/>
</dbReference>
<dbReference type="Proteomes" id="UP000285908">
    <property type="component" value="Unassembled WGS sequence"/>
</dbReference>
<organism evidence="2 3">
    <name type="scientific">Mesobaculum littorinae</name>
    <dbReference type="NCBI Taxonomy" id="2486419"/>
    <lineage>
        <taxon>Bacteria</taxon>
        <taxon>Pseudomonadati</taxon>
        <taxon>Pseudomonadota</taxon>
        <taxon>Alphaproteobacteria</taxon>
        <taxon>Rhodobacterales</taxon>
        <taxon>Roseobacteraceae</taxon>
        <taxon>Mesobaculum</taxon>
    </lineage>
</organism>
<reference evidence="2 3" key="1">
    <citation type="submission" date="2018-11" db="EMBL/GenBank/DDBJ databases">
        <title>Mesobaculum littorinae gen. nov., sp. nov., isolated from Littorina scabra that represents a novel genus of the order Rhodobacteraceae.</title>
        <authorList>
            <person name="Li F."/>
        </authorList>
    </citation>
    <scope>NUCLEOTIDE SEQUENCE [LARGE SCALE GENOMIC DNA]</scope>
    <source>
        <strain evidence="2 3">M0103</strain>
    </source>
</reference>
<sequence length="179" mass="18932">MGQRRGGAICGDPQLTGQRLPRIRSSTRGCGIAEPVQVTAVAGVTLSQPATLDCGAARALGTWVTRTAKPAVGRAGGGLAQLHVAAHYICRTRNNRAGAKVSEHGRGRAIDISAVVLRDGTTLDILRGWRDPQAGPLWHRLHQGACGPFGTVLGPEADRYHQDHLHLDVPASGRGPYCR</sequence>